<comment type="similarity">
    <text evidence="3">Belongs to the RRP40 family.</text>
</comment>
<evidence type="ECO:0000256" key="9">
    <source>
        <dbReference type="ARBA" id="ARBA00030615"/>
    </source>
</evidence>
<dbReference type="CDD" id="cd22526">
    <property type="entry name" value="KH-I_Rrp40"/>
    <property type="match status" value="1"/>
</dbReference>
<dbReference type="GO" id="GO:0034475">
    <property type="term" value="P:U4 snRNA 3'-end processing"/>
    <property type="evidence" value="ECO:0007669"/>
    <property type="project" value="TreeGrafter"/>
</dbReference>
<evidence type="ECO:0000256" key="8">
    <source>
        <dbReference type="ARBA" id="ARBA00023242"/>
    </source>
</evidence>
<dbReference type="CDD" id="cd05790">
    <property type="entry name" value="S1_Rrp40"/>
    <property type="match status" value="1"/>
</dbReference>
<dbReference type="Gene3D" id="2.40.50.140">
    <property type="entry name" value="Nucleic acid-binding proteins"/>
    <property type="match status" value="1"/>
</dbReference>
<dbReference type="GO" id="GO:0005730">
    <property type="term" value="C:nucleolus"/>
    <property type="evidence" value="ECO:0007669"/>
    <property type="project" value="UniProtKB-SubCell"/>
</dbReference>
<dbReference type="GO" id="GO:0000467">
    <property type="term" value="P:exonucleolytic trimming to generate mature 3'-end of 5.8S rRNA from tricistronic rRNA transcript (SSU-rRNA, 5.8S rRNA, LSU-rRNA)"/>
    <property type="evidence" value="ECO:0007669"/>
    <property type="project" value="TreeGrafter"/>
</dbReference>
<keyword evidence="13" id="KW-1185">Reference proteome</keyword>
<evidence type="ECO:0000256" key="10">
    <source>
        <dbReference type="SAM" id="MobiDB-lite"/>
    </source>
</evidence>
<reference evidence="12 13" key="1">
    <citation type="submission" date="2020-11" db="EMBL/GenBank/DDBJ databases">
        <title>Kefir isolates.</title>
        <authorList>
            <person name="Marcisauskas S."/>
            <person name="Kim Y."/>
            <person name="Blasche S."/>
        </authorList>
    </citation>
    <scope>NUCLEOTIDE SEQUENCE [LARGE SCALE GENOMIC DNA]</scope>
    <source>
        <strain evidence="12 13">KR</strain>
    </source>
</reference>
<dbReference type="GO" id="GO:0071034">
    <property type="term" value="P:CUT catabolic process"/>
    <property type="evidence" value="ECO:0007669"/>
    <property type="project" value="TreeGrafter"/>
</dbReference>
<dbReference type="AlphaFoldDB" id="A0A9P6W0L9"/>
<name>A0A9P6W0L9_RHOMI</name>
<feature type="domain" description="K Homology" evidence="11">
    <location>
        <begin position="179"/>
        <end position="226"/>
    </location>
</feature>
<feature type="region of interest" description="Disordered" evidence="10">
    <location>
        <begin position="1"/>
        <end position="46"/>
    </location>
</feature>
<dbReference type="GO" id="GO:0003723">
    <property type="term" value="F:RNA binding"/>
    <property type="evidence" value="ECO:0007669"/>
    <property type="project" value="UniProtKB-KW"/>
</dbReference>
<organism evidence="12 13">
    <name type="scientific">Rhodotorula mucilaginosa</name>
    <name type="common">Yeast</name>
    <name type="synonym">Rhodotorula rubra</name>
    <dbReference type="NCBI Taxonomy" id="5537"/>
    <lineage>
        <taxon>Eukaryota</taxon>
        <taxon>Fungi</taxon>
        <taxon>Dikarya</taxon>
        <taxon>Basidiomycota</taxon>
        <taxon>Pucciniomycotina</taxon>
        <taxon>Microbotryomycetes</taxon>
        <taxon>Sporidiobolales</taxon>
        <taxon>Sporidiobolaceae</taxon>
        <taxon>Rhodotorula</taxon>
    </lineage>
</organism>
<evidence type="ECO:0000256" key="3">
    <source>
        <dbReference type="ARBA" id="ARBA00007841"/>
    </source>
</evidence>
<dbReference type="GO" id="GO:0071035">
    <property type="term" value="P:nuclear polyadenylation-dependent rRNA catabolic process"/>
    <property type="evidence" value="ECO:0007669"/>
    <property type="project" value="TreeGrafter"/>
</dbReference>
<comment type="subcellular location">
    <subcellularLocation>
        <location evidence="1">Cytoplasm</location>
    </subcellularLocation>
    <subcellularLocation>
        <location evidence="2">Nucleus</location>
        <location evidence="2">Nucleolus</location>
    </subcellularLocation>
</comment>
<keyword evidence="5" id="KW-0698">rRNA processing</keyword>
<dbReference type="Pfam" id="PF21262">
    <property type="entry name" value="RRP40_S1"/>
    <property type="match status" value="1"/>
</dbReference>
<dbReference type="SUPFAM" id="SSF54791">
    <property type="entry name" value="Eukaryotic type KH-domain (KH-domain type I)"/>
    <property type="match status" value="1"/>
</dbReference>
<evidence type="ECO:0000313" key="13">
    <source>
        <dbReference type="Proteomes" id="UP000777482"/>
    </source>
</evidence>
<evidence type="ECO:0000313" key="12">
    <source>
        <dbReference type="EMBL" id="KAG0661298.1"/>
    </source>
</evidence>
<evidence type="ECO:0000256" key="2">
    <source>
        <dbReference type="ARBA" id="ARBA00004604"/>
    </source>
</evidence>
<evidence type="ECO:0000256" key="4">
    <source>
        <dbReference type="ARBA" id="ARBA00022490"/>
    </source>
</evidence>
<dbReference type="SUPFAM" id="SSF50249">
    <property type="entry name" value="Nucleic acid-binding proteins"/>
    <property type="match status" value="1"/>
</dbReference>
<dbReference type="PANTHER" id="PTHR21321:SF1">
    <property type="entry name" value="EXOSOME COMPLEX COMPONENT RRP40"/>
    <property type="match status" value="1"/>
</dbReference>
<dbReference type="GO" id="GO:0071038">
    <property type="term" value="P:TRAMP-dependent tRNA surveillance pathway"/>
    <property type="evidence" value="ECO:0007669"/>
    <property type="project" value="TreeGrafter"/>
</dbReference>
<dbReference type="PANTHER" id="PTHR21321">
    <property type="entry name" value="PNAS-3 RELATED"/>
    <property type="match status" value="1"/>
</dbReference>
<dbReference type="GO" id="GO:0000177">
    <property type="term" value="C:cytoplasmic exosome (RNase complex)"/>
    <property type="evidence" value="ECO:0007669"/>
    <property type="project" value="TreeGrafter"/>
</dbReference>
<evidence type="ECO:0000256" key="1">
    <source>
        <dbReference type="ARBA" id="ARBA00004496"/>
    </source>
</evidence>
<keyword evidence="7" id="KW-0694">RNA-binding</keyword>
<keyword evidence="6" id="KW-0271">Exosome</keyword>
<dbReference type="Proteomes" id="UP000777482">
    <property type="component" value="Unassembled WGS sequence"/>
</dbReference>
<proteinExistence type="inferred from homology"/>
<dbReference type="InterPro" id="IPR037319">
    <property type="entry name" value="Rrp40_S1"/>
</dbReference>
<evidence type="ECO:0000256" key="5">
    <source>
        <dbReference type="ARBA" id="ARBA00022552"/>
    </source>
</evidence>
<dbReference type="InterPro" id="IPR026699">
    <property type="entry name" value="Exosome_RNA_bind1/RRP40/RRP4"/>
</dbReference>
<dbReference type="FunFam" id="2.40.50.140:FF:000112">
    <property type="entry name" value="Exosome complex component RRP40"/>
    <property type="match status" value="1"/>
</dbReference>
<gene>
    <name evidence="12" type="primary">RRP40</name>
    <name evidence="12" type="ORF">C6P46_004069</name>
</gene>
<dbReference type="GO" id="GO:0000176">
    <property type="term" value="C:nuclear exosome (RNase complex)"/>
    <property type="evidence" value="ECO:0007669"/>
    <property type="project" value="TreeGrafter"/>
</dbReference>
<dbReference type="Gene3D" id="3.30.1370.10">
    <property type="entry name" value="K Homology domain, type 1"/>
    <property type="match status" value="1"/>
</dbReference>
<dbReference type="InterPro" id="IPR049469">
    <property type="entry name" value="RRP40_KH-I"/>
</dbReference>
<dbReference type="Pfam" id="PF15985">
    <property type="entry name" value="KH_6"/>
    <property type="match status" value="1"/>
</dbReference>
<dbReference type="InterPro" id="IPR012340">
    <property type="entry name" value="NA-bd_OB-fold"/>
</dbReference>
<keyword evidence="4" id="KW-0963">Cytoplasm</keyword>
<protein>
    <recommendedName>
        <fullName evidence="9">Ribosomal RNA-processing protein 40</fullName>
    </recommendedName>
</protein>
<feature type="compositionally biased region" description="Polar residues" evidence="10">
    <location>
        <begin position="28"/>
        <end position="42"/>
    </location>
</feature>
<accession>A0A9P6W0L9</accession>
<evidence type="ECO:0000259" key="11">
    <source>
        <dbReference type="Pfam" id="PF15985"/>
    </source>
</evidence>
<dbReference type="GO" id="GO:0071051">
    <property type="term" value="P:poly(A)-dependent snoRNA 3'-end processing"/>
    <property type="evidence" value="ECO:0007669"/>
    <property type="project" value="TreeGrafter"/>
</dbReference>
<dbReference type="InterPro" id="IPR036612">
    <property type="entry name" value="KH_dom_type_1_sf"/>
</dbReference>
<comment type="caution">
    <text evidence="12">The sequence shown here is derived from an EMBL/GenBank/DDBJ whole genome shotgun (WGS) entry which is preliminary data.</text>
</comment>
<dbReference type="InterPro" id="IPR004088">
    <property type="entry name" value="KH_dom_type_1"/>
</dbReference>
<dbReference type="OrthoDB" id="340500at2759"/>
<evidence type="ECO:0000256" key="7">
    <source>
        <dbReference type="ARBA" id="ARBA00022884"/>
    </source>
</evidence>
<dbReference type="EMBL" id="PUHQ01000036">
    <property type="protein sequence ID" value="KAG0661298.1"/>
    <property type="molecule type" value="Genomic_DNA"/>
</dbReference>
<evidence type="ECO:0000256" key="6">
    <source>
        <dbReference type="ARBA" id="ARBA00022835"/>
    </source>
</evidence>
<sequence>MLALLPGDALPASSSATSTTLHLGPGLSSDTSLSTHHGSASASALKGKQRAVDAALDSKTPRVAATRAGLLGKVHQGDKDRYWIEGTLKRYTPQPPEPVLGIIIARHAEGYRVDIGSSQAAALDALAFEGATKRNKPNLKVGTLVYGHLLATPPFSEPEISCVDPSTQKASGFGELAGGFLIRHVELGRCRALLAPKNPTLSRLGAKFPFEIAVGMNGRVWVKAAQQEGDEDKLVEMIRELKGDESEA</sequence>
<keyword evidence="8" id="KW-0539">Nucleus</keyword>